<organism evidence="1 2">
    <name type="scientific">Araneus ventricosus</name>
    <name type="common">Orbweaver spider</name>
    <name type="synonym">Epeira ventricosa</name>
    <dbReference type="NCBI Taxonomy" id="182803"/>
    <lineage>
        <taxon>Eukaryota</taxon>
        <taxon>Metazoa</taxon>
        <taxon>Ecdysozoa</taxon>
        <taxon>Arthropoda</taxon>
        <taxon>Chelicerata</taxon>
        <taxon>Arachnida</taxon>
        <taxon>Araneae</taxon>
        <taxon>Araneomorphae</taxon>
        <taxon>Entelegynae</taxon>
        <taxon>Araneoidea</taxon>
        <taxon>Araneidae</taxon>
        <taxon>Araneus</taxon>
    </lineage>
</organism>
<sequence length="116" mass="13332">MSVALFTDINKESFDLAIERVCNTLINIVTNMESRFPAMLVLWLGPRSGFLQMIPCDVTACRGDYKWRRAWFTGQSLIDLERVQSSLDFERVDQLGSSLECERFGISLWSFIRSAN</sequence>
<dbReference type="Proteomes" id="UP000499080">
    <property type="component" value="Unassembled WGS sequence"/>
</dbReference>
<dbReference type="EMBL" id="BGPR01000484">
    <property type="protein sequence ID" value="GBM22666.1"/>
    <property type="molecule type" value="Genomic_DNA"/>
</dbReference>
<evidence type="ECO:0000313" key="1">
    <source>
        <dbReference type="EMBL" id="GBM22666.1"/>
    </source>
</evidence>
<gene>
    <name evidence="1" type="ORF">AVEN_144448_1</name>
</gene>
<name>A0A4Y2E2W8_ARAVE</name>
<keyword evidence="2" id="KW-1185">Reference proteome</keyword>
<comment type="caution">
    <text evidence="1">The sequence shown here is derived from an EMBL/GenBank/DDBJ whole genome shotgun (WGS) entry which is preliminary data.</text>
</comment>
<proteinExistence type="predicted"/>
<reference evidence="1 2" key="1">
    <citation type="journal article" date="2019" name="Sci. Rep.">
        <title>Orb-weaving spider Araneus ventricosus genome elucidates the spidroin gene catalogue.</title>
        <authorList>
            <person name="Kono N."/>
            <person name="Nakamura H."/>
            <person name="Ohtoshi R."/>
            <person name="Moran D.A.P."/>
            <person name="Shinohara A."/>
            <person name="Yoshida Y."/>
            <person name="Fujiwara M."/>
            <person name="Mori M."/>
            <person name="Tomita M."/>
            <person name="Arakawa K."/>
        </authorList>
    </citation>
    <scope>NUCLEOTIDE SEQUENCE [LARGE SCALE GENOMIC DNA]</scope>
</reference>
<evidence type="ECO:0000313" key="2">
    <source>
        <dbReference type="Proteomes" id="UP000499080"/>
    </source>
</evidence>
<dbReference type="AlphaFoldDB" id="A0A4Y2E2W8"/>
<protein>
    <submittedName>
        <fullName evidence="1">Uncharacterized protein</fullName>
    </submittedName>
</protein>
<accession>A0A4Y2E2W8</accession>